<dbReference type="EnsemblMetazoa" id="XM_022813886">
    <property type="protein sequence ID" value="XP_022669621"/>
    <property type="gene ID" value="LOC111253820"/>
</dbReference>
<dbReference type="OMA" id="FPSGMLY"/>
<dbReference type="GeneID" id="111253820"/>
<dbReference type="RefSeq" id="XP_022669610.1">
    <property type="nucleotide sequence ID" value="XM_022813875.1"/>
</dbReference>
<dbReference type="KEGG" id="vde:111253820"/>
<dbReference type="RefSeq" id="XP_022669618.1">
    <property type="nucleotide sequence ID" value="XM_022813883.1"/>
</dbReference>
<dbReference type="RefSeq" id="XP_022669616.1">
    <property type="nucleotide sequence ID" value="XM_022813881.1"/>
</dbReference>
<dbReference type="EnsemblMetazoa" id="XM_022813873">
    <property type="protein sequence ID" value="XP_022669608"/>
    <property type="gene ID" value="LOC111253820"/>
</dbReference>
<proteinExistence type="predicted"/>
<dbReference type="EnsemblMetazoa" id="XM_022813881">
    <property type="protein sequence ID" value="XP_022669616"/>
    <property type="gene ID" value="LOC111253820"/>
</dbReference>
<evidence type="ECO:0000313" key="3">
    <source>
        <dbReference type="Proteomes" id="UP000594260"/>
    </source>
</evidence>
<dbReference type="RefSeq" id="XP_022669619.1">
    <property type="nucleotide sequence ID" value="XM_022813884.1"/>
</dbReference>
<dbReference type="EnsemblMetazoa" id="XM_022813885">
    <property type="protein sequence ID" value="XP_022669620"/>
    <property type="gene ID" value="LOC111253820"/>
</dbReference>
<dbReference type="EnsemblMetazoa" id="XM_022813869">
    <property type="protein sequence ID" value="XP_022669604"/>
    <property type="gene ID" value="LOC111253820"/>
</dbReference>
<dbReference type="EnsemblMetazoa" id="XM_022813874">
    <property type="protein sequence ID" value="XP_022669609"/>
    <property type="gene ID" value="LOC111253820"/>
</dbReference>
<dbReference type="RefSeq" id="XP_022669621.1">
    <property type="nucleotide sequence ID" value="XM_022813886.1"/>
</dbReference>
<dbReference type="EnsemblMetazoa" id="XM_022813877">
    <property type="protein sequence ID" value="XP_022669612"/>
    <property type="gene ID" value="LOC111253820"/>
</dbReference>
<dbReference type="RefSeq" id="XP_022669617.1">
    <property type="nucleotide sequence ID" value="XM_022813882.1"/>
</dbReference>
<organism evidence="2 3">
    <name type="scientific">Varroa destructor</name>
    <name type="common">Honeybee mite</name>
    <dbReference type="NCBI Taxonomy" id="109461"/>
    <lineage>
        <taxon>Eukaryota</taxon>
        <taxon>Metazoa</taxon>
        <taxon>Ecdysozoa</taxon>
        <taxon>Arthropoda</taxon>
        <taxon>Chelicerata</taxon>
        <taxon>Arachnida</taxon>
        <taxon>Acari</taxon>
        <taxon>Parasitiformes</taxon>
        <taxon>Mesostigmata</taxon>
        <taxon>Gamasina</taxon>
        <taxon>Dermanyssoidea</taxon>
        <taxon>Varroidae</taxon>
        <taxon>Varroa</taxon>
    </lineage>
</organism>
<dbReference type="RefSeq" id="XP_022669605.1">
    <property type="nucleotide sequence ID" value="XM_022813870.1"/>
</dbReference>
<dbReference type="RefSeq" id="XP_022669611.1">
    <property type="nucleotide sequence ID" value="XM_022813876.1"/>
</dbReference>
<feature type="chain" id="PRO_5036207295" description="Secreted protein" evidence="1">
    <location>
        <begin position="19"/>
        <end position="224"/>
    </location>
</feature>
<dbReference type="EnsemblMetazoa" id="XM_022813872">
    <property type="protein sequence ID" value="XP_022669607"/>
    <property type="gene ID" value="LOC111253820"/>
</dbReference>
<dbReference type="RefSeq" id="XP_022669603.1">
    <property type="nucleotide sequence ID" value="XM_022813868.1"/>
</dbReference>
<dbReference type="EnsemblMetazoa" id="XM_022813882">
    <property type="protein sequence ID" value="XP_022669617"/>
    <property type="gene ID" value="LOC111253820"/>
</dbReference>
<dbReference type="Gene3D" id="3.15.10.50">
    <property type="match status" value="1"/>
</dbReference>
<dbReference type="EnsemblMetazoa" id="XM_022813871">
    <property type="protein sequence ID" value="XP_022669606"/>
    <property type="gene ID" value="LOC111253820"/>
</dbReference>
<dbReference type="RefSeq" id="XP_022669620.1">
    <property type="nucleotide sequence ID" value="XM_022813885.1"/>
</dbReference>
<dbReference type="AlphaFoldDB" id="A0A7M7KTG2"/>
<evidence type="ECO:0000256" key="1">
    <source>
        <dbReference type="SAM" id="SignalP"/>
    </source>
</evidence>
<feature type="signal peptide" evidence="1">
    <location>
        <begin position="1"/>
        <end position="18"/>
    </location>
</feature>
<dbReference type="RefSeq" id="XP_022669615.1">
    <property type="nucleotide sequence ID" value="XM_022813880.1"/>
</dbReference>
<dbReference type="RefSeq" id="XP_022669608.1">
    <property type="nucleotide sequence ID" value="XM_022813873.1"/>
</dbReference>
<reference evidence="2" key="1">
    <citation type="submission" date="2021-01" db="UniProtKB">
        <authorList>
            <consortium name="EnsemblMetazoa"/>
        </authorList>
    </citation>
    <scope>IDENTIFICATION</scope>
</reference>
<dbReference type="EnsemblMetazoa" id="XM_022813868">
    <property type="protein sequence ID" value="XP_022669603"/>
    <property type="gene ID" value="LOC111253820"/>
</dbReference>
<dbReference type="RefSeq" id="XP_022669604.1">
    <property type="nucleotide sequence ID" value="XM_022813869.1"/>
</dbReference>
<dbReference type="InterPro" id="IPR038602">
    <property type="entry name" value="Mite_allergen_7_sf"/>
</dbReference>
<name>A0A7M7KTG2_VARDE</name>
<accession>A0A7M7KTG2</accession>
<dbReference type="RefSeq" id="XP_022669609.1">
    <property type="nucleotide sequence ID" value="XM_022813874.1"/>
</dbReference>
<dbReference type="RefSeq" id="XP_022669614.1">
    <property type="nucleotide sequence ID" value="XM_022813879.1"/>
</dbReference>
<dbReference type="EnsemblMetazoa" id="XM_022813879">
    <property type="protein sequence ID" value="XP_022669614"/>
    <property type="gene ID" value="LOC111253820"/>
</dbReference>
<sequence length="224" mass="25490">MMIGFYILVLFGLGSVDTARQSNEFMDYMLRLVNGEAEPYRLEALPVPDFNVTVNSNWFTNRAFKAKFQKGTIRGLTRIRRKGDCQPTRWIHGNITLVCTLDLSTIIASYEVNAKGHSLNPRTDWMDVHVKVEVGTAGFEAQSFPNRPPYIKTFIIQLPFELSVRRVPRKSPIDLNEGRSVELTRQIVQYAERAIQDAVLGTYLKALTRVMTKNSDVLILPPVK</sequence>
<keyword evidence="3" id="KW-1185">Reference proteome</keyword>
<dbReference type="EnsemblMetazoa" id="XM_022813880">
    <property type="protein sequence ID" value="XP_022669615"/>
    <property type="gene ID" value="LOC111253820"/>
</dbReference>
<dbReference type="InParanoid" id="A0A7M7KTG2"/>
<dbReference type="OrthoDB" id="6413711at2759"/>
<evidence type="ECO:0000313" key="2">
    <source>
        <dbReference type="EnsemblMetazoa" id="XP_022669605"/>
    </source>
</evidence>
<dbReference type="EnsemblMetazoa" id="XM_022813875">
    <property type="protein sequence ID" value="XP_022669610"/>
    <property type="gene ID" value="LOC111253820"/>
</dbReference>
<evidence type="ECO:0008006" key="4">
    <source>
        <dbReference type="Google" id="ProtNLM"/>
    </source>
</evidence>
<dbReference type="RefSeq" id="XP_022669612.1">
    <property type="nucleotide sequence ID" value="XM_022813877.1"/>
</dbReference>
<dbReference type="EnsemblMetazoa" id="XM_022813884">
    <property type="protein sequence ID" value="XP_022669619"/>
    <property type="gene ID" value="LOC111253820"/>
</dbReference>
<dbReference type="EnsemblMetazoa" id="XM_022813876">
    <property type="protein sequence ID" value="XP_022669611"/>
    <property type="gene ID" value="LOC111253820"/>
</dbReference>
<dbReference type="Proteomes" id="UP000594260">
    <property type="component" value="Unplaced"/>
</dbReference>
<protein>
    <recommendedName>
        <fullName evidence="4">Secreted protein</fullName>
    </recommendedName>
</protein>
<dbReference type="EnsemblMetazoa" id="XM_022813883">
    <property type="protein sequence ID" value="XP_022669618"/>
    <property type="gene ID" value="LOC111253820"/>
</dbReference>
<dbReference type="EnsemblMetazoa" id="XM_022813870">
    <property type="protein sequence ID" value="XP_022669605"/>
    <property type="gene ID" value="LOC111253820"/>
</dbReference>
<keyword evidence="1" id="KW-0732">Signal</keyword>
<dbReference type="RefSeq" id="XP_022669606.1">
    <property type="nucleotide sequence ID" value="XM_022813871.1"/>
</dbReference>
<dbReference type="RefSeq" id="XP_022669607.1">
    <property type="nucleotide sequence ID" value="XM_022813872.1"/>
</dbReference>